<dbReference type="InterPro" id="IPR051044">
    <property type="entry name" value="MAG_DAG_Lipase"/>
</dbReference>
<dbReference type="InterPro" id="IPR029058">
    <property type="entry name" value="AB_hydrolase_fold"/>
</dbReference>
<feature type="domain" description="Serine aminopeptidase S33" evidence="1">
    <location>
        <begin position="31"/>
        <end position="264"/>
    </location>
</feature>
<dbReference type="InterPro" id="IPR022742">
    <property type="entry name" value="Hydrolase_4"/>
</dbReference>
<dbReference type="RefSeq" id="WP_208009031.1">
    <property type="nucleotide sequence ID" value="NZ_CP071796.1"/>
</dbReference>
<organism evidence="2 3">
    <name type="scientific">Ottowia testudinis</name>
    <dbReference type="NCBI Taxonomy" id="2816950"/>
    <lineage>
        <taxon>Bacteria</taxon>
        <taxon>Pseudomonadati</taxon>
        <taxon>Pseudomonadota</taxon>
        <taxon>Betaproteobacteria</taxon>
        <taxon>Burkholderiales</taxon>
        <taxon>Comamonadaceae</taxon>
        <taxon>Ottowia</taxon>
    </lineage>
</organism>
<accession>A0A975CHP7</accession>
<dbReference type="SUPFAM" id="SSF53474">
    <property type="entry name" value="alpha/beta-Hydrolases"/>
    <property type="match status" value="1"/>
</dbReference>
<dbReference type="Proteomes" id="UP000663903">
    <property type="component" value="Chromosome"/>
</dbReference>
<dbReference type="PANTHER" id="PTHR11614">
    <property type="entry name" value="PHOSPHOLIPASE-RELATED"/>
    <property type="match status" value="1"/>
</dbReference>
<protein>
    <submittedName>
        <fullName evidence="2">Lysophospholipase</fullName>
    </submittedName>
</protein>
<name>A0A975CHP7_9BURK</name>
<keyword evidence="3" id="KW-1185">Reference proteome</keyword>
<dbReference type="KEGG" id="otd:J1M35_20080"/>
<dbReference type="Pfam" id="PF12146">
    <property type="entry name" value="Hydrolase_4"/>
    <property type="match status" value="1"/>
</dbReference>
<proteinExistence type="predicted"/>
<evidence type="ECO:0000313" key="2">
    <source>
        <dbReference type="EMBL" id="QTD45281.1"/>
    </source>
</evidence>
<sequence>MAGDPKLFSVGGAQGDALALHDWPLSAGWPTRGMVVLVHGLGEHVGRYAHVADRLNEWGFSVRGYDQYGHGETAGLRGELPADDRLLADLASVIDDTRARMDDRLPLILLGHSMGGLVAARLVSLKLRRVDALVLSSPALNLGLSVLQRALMNTLHRLAPCVRVGSGIDARYLSHDLAVVDAYRADPLVHDRISARLARFMDQAGAAVLKRAPRWKVPTLLLYAGQDKLVNPAGSHAFAAAAPPEWMTVQAFPMHYHELFNELDNAPVFEALRDWLVQRFPPIELERTGVAP</sequence>
<evidence type="ECO:0000313" key="3">
    <source>
        <dbReference type="Proteomes" id="UP000663903"/>
    </source>
</evidence>
<gene>
    <name evidence="2" type="ORF">J1M35_20080</name>
</gene>
<dbReference type="EMBL" id="CP071796">
    <property type="protein sequence ID" value="QTD45281.1"/>
    <property type="molecule type" value="Genomic_DNA"/>
</dbReference>
<dbReference type="AlphaFoldDB" id="A0A975CHP7"/>
<dbReference type="Gene3D" id="3.40.50.1820">
    <property type="entry name" value="alpha/beta hydrolase"/>
    <property type="match status" value="1"/>
</dbReference>
<evidence type="ECO:0000259" key="1">
    <source>
        <dbReference type="Pfam" id="PF12146"/>
    </source>
</evidence>
<reference evidence="2" key="1">
    <citation type="submission" date="2021-03" db="EMBL/GenBank/DDBJ databases">
        <title>Ottowia sp. 27C isolated from the cloaca of a Giant Asian pond turtle (Heosemys grandis).</title>
        <authorList>
            <person name="Spergser J."/>
            <person name="Busse H.-J."/>
        </authorList>
    </citation>
    <scope>NUCLEOTIDE SEQUENCE</scope>
    <source>
        <strain evidence="2">27C</strain>
    </source>
</reference>